<evidence type="ECO:0000256" key="3">
    <source>
        <dbReference type="ARBA" id="ARBA00011262"/>
    </source>
</evidence>
<evidence type="ECO:0000313" key="11">
    <source>
        <dbReference type="EMBL" id="MBC2837605.1"/>
    </source>
</evidence>
<dbReference type="InterPro" id="IPR017871">
    <property type="entry name" value="ABC_transporter-like_CS"/>
</dbReference>
<feature type="domain" description="ABC transporter" evidence="10">
    <location>
        <begin position="6"/>
        <end position="241"/>
    </location>
</feature>
<dbReference type="InterPro" id="IPR003439">
    <property type="entry name" value="ABC_transporter-like_ATP-bd"/>
</dbReference>
<dbReference type="GO" id="GO:0005886">
    <property type="term" value="C:plasma membrane"/>
    <property type="evidence" value="ECO:0007669"/>
    <property type="project" value="UniProtKB-SubCell"/>
</dbReference>
<organism evidence="11 12">
    <name type="scientific">Paragemmobacter straminiformis</name>
    <dbReference type="NCBI Taxonomy" id="2045119"/>
    <lineage>
        <taxon>Bacteria</taxon>
        <taxon>Pseudomonadati</taxon>
        <taxon>Pseudomonadota</taxon>
        <taxon>Alphaproteobacteria</taxon>
        <taxon>Rhodobacterales</taxon>
        <taxon>Paracoccaceae</taxon>
        <taxon>Paragemmobacter</taxon>
    </lineage>
</organism>
<gene>
    <name evidence="11" type="ORF">H7F16_18950</name>
</gene>
<evidence type="ECO:0000256" key="1">
    <source>
        <dbReference type="ARBA" id="ARBA00004417"/>
    </source>
</evidence>
<accession>A0A842IDB4</accession>
<comment type="function">
    <text evidence="7">Part of the ABC transporter complex LsrABCD involved in autoinducer 2 (AI-2) import. Responsible for energy coupling to the transport system.</text>
</comment>
<dbReference type="SUPFAM" id="SSF52540">
    <property type="entry name" value="P-loop containing nucleoside triphosphate hydrolases"/>
    <property type="match status" value="2"/>
</dbReference>
<protein>
    <recommendedName>
        <fullName evidence="4">Autoinducer 2 import ATP-binding protein LsrA</fullName>
        <ecNumber evidence="8">7.6.2.13</ecNumber>
    </recommendedName>
</protein>
<dbReference type="PROSITE" id="PS50893">
    <property type="entry name" value="ABC_TRANSPORTER_2"/>
    <property type="match status" value="2"/>
</dbReference>
<dbReference type="InterPro" id="IPR050107">
    <property type="entry name" value="ABC_carbohydrate_import_ATPase"/>
</dbReference>
<comment type="similarity">
    <text evidence="2">Belongs to the ABC transporter superfamily. AI-2 autoinducer porter (TC 3.A.1.2.8) family.</text>
</comment>
<dbReference type="EMBL" id="JACLQD010000008">
    <property type="protein sequence ID" value="MBC2837605.1"/>
    <property type="molecule type" value="Genomic_DNA"/>
</dbReference>
<comment type="subcellular location">
    <subcellularLocation>
        <location evidence="1">Cell inner membrane</location>
        <topology evidence="1">Peripheral membrane protein</topology>
    </subcellularLocation>
</comment>
<evidence type="ECO:0000256" key="7">
    <source>
        <dbReference type="ARBA" id="ARBA00023747"/>
    </source>
</evidence>
<dbReference type="GO" id="GO:0016887">
    <property type="term" value="F:ATP hydrolysis activity"/>
    <property type="evidence" value="ECO:0007669"/>
    <property type="project" value="InterPro"/>
</dbReference>
<evidence type="ECO:0000313" key="12">
    <source>
        <dbReference type="Proteomes" id="UP000555411"/>
    </source>
</evidence>
<dbReference type="SMART" id="SM00382">
    <property type="entry name" value="AAA"/>
    <property type="match status" value="2"/>
</dbReference>
<name>A0A842IDB4_9RHOB</name>
<dbReference type="Proteomes" id="UP000555411">
    <property type="component" value="Unassembled WGS sequence"/>
</dbReference>
<dbReference type="CDD" id="cd03215">
    <property type="entry name" value="ABC_Carb_Monos_II"/>
    <property type="match status" value="1"/>
</dbReference>
<dbReference type="EC" id="7.6.2.13" evidence="8"/>
<keyword evidence="5" id="KW-0547">Nucleotide-binding</keyword>
<comment type="subunit">
    <text evidence="3">The complex is composed of two ATP-binding proteins (LsrA), two transmembrane proteins (LsrC and LsrD) and a solute-binding protein (LsrB).</text>
</comment>
<dbReference type="RefSeq" id="WP_185799221.1">
    <property type="nucleotide sequence ID" value="NZ_JACLQD010000008.1"/>
</dbReference>
<feature type="domain" description="ABC transporter" evidence="10">
    <location>
        <begin position="244"/>
        <end position="495"/>
    </location>
</feature>
<dbReference type="InterPro" id="IPR027417">
    <property type="entry name" value="P-loop_NTPase"/>
</dbReference>
<evidence type="ECO:0000256" key="8">
    <source>
        <dbReference type="ARBA" id="ARBA00023798"/>
    </source>
</evidence>
<sequence>MPTPVFEARAVSKAFGPVRALSDVTVTLNRGEVHSIIGENGAGKSTLMNIICGRLQPTSGQLFIDGTPVHFHNPKDAQRQGIAIAPQEISLVPDLTVYENIMLGAQRSGFLSIDWARTRDEATRHLHEVDKSIDPRAKVSGLSKAQQQLVQIARAAATEARILIFDEPTATLTYREEEVLLAYIENLAREGRSAFYISHRLDEVRRLSHRITVLRDGVHVGELSPDEASRDAMVRLMAGRPPKVGAQDIRPVSTAAPILEVQGLTRAGEFEDVSFTLRKGEILGVSGLIGAGRTEMAKCLFGVTRAQSGKIRLDGQEVAFSGPYQAINAGLIYLPEERKQEGIFPLLSIAENTALPTIDRFSGLLHLRNRDMMAEVARLADQMKAKFNALKDPITSLSGGNQQKFIIARWLMRDAKVLVMDEPTRGIDVNAKFEIQSVLRKLTEERGLSIIVISSEMEELLDVADRILVMHEGRVKGVVDRRDATQEGLLQLAMA</sequence>
<keyword evidence="12" id="KW-1185">Reference proteome</keyword>
<comment type="caution">
    <text evidence="11">The sequence shown here is derived from an EMBL/GenBank/DDBJ whole genome shotgun (WGS) entry which is preliminary data.</text>
</comment>
<evidence type="ECO:0000256" key="4">
    <source>
        <dbReference type="ARBA" id="ARBA00019459"/>
    </source>
</evidence>
<evidence type="ECO:0000256" key="5">
    <source>
        <dbReference type="ARBA" id="ARBA00022741"/>
    </source>
</evidence>
<dbReference type="PANTHER" id="PTHR43790:SF2">
    <property type="entry name" value="AUTOINDUCER 2 IMPORT ATP-BINDING PROTEIN LSRA"/>
    <property type="match status" value="1"/>
</dbReference>
<dbReference type="Gene3D" id="3.40.50.300">
    <property type="entry name" value="P-loop containing nucleotide triphosphate hydrolases"/>
    <property type="match status" value="2"/>
</dbReference>
<dbReference type="CDD" id="cd03216">
    <property type="entry name" value="ABC_Carb_Monos_I"/>
    <property type="match status" value="1"/>
</dbReference>
<evidence type="ECO:0000256" key="6">
    <source>
        <dbReference type="ARBA" id="ARBA00022840"/>
    </source>
</evidence>
<dbReference type="PANTHER" id="PTHR43790">
    <property type="entry name" value="CARBOHYDRATE TRANSPORT ATP-BINDING PROTEIN MG119-RELATED"/>
    <property type="match status" value="1"/>
</dbReference>
<dbReference type="GO" id="GO:0005524">
    <property type="term" value="F:ATP binding"/>
    <property type="evidence" value="ECO:0007669"/>
    <property type="project" value="UniProtKB-KW"/>
</dbReference>
<dbReference type="Pfam" id="PF00005">
    <property type="entry name" value="ABC_tran"/>
    <property type="match status" value="2"/>
</dbReference>
<dbReference type="InterPro" id="IPR003593">
    <property type="entry name" value="AAA+_ATPase"/>
</dbReference>
<dbReference type="PROSITE" id="PS00211">
    <property type="entry name" value="ABC_TRANSPORTER_1"/>
    <property type="match status" value="1"/>
</dbReference>
<evidence type="ECO:0000259" key="10">
    <source>
        <dbReference type="PROSITE" id="PS50893"/>
    </source>
</evidence>
<comment type="catalytic activity">
    <reaction evidence="9">
        <text>ATP + H2O + (2R,4S)-2-methyl-2,3,3,4-tetrahydroxytetrahydrofuran-[AI-2-binding protein]Side 1 = ADP + phosphate + (2R,4S)-2-methyl-2,3,3,4-tetrahydroxytetrahydrofuranSide 2 + [AI-2-binding protein]Side 1.</text>
        <dbReference type="EC" id="7.6.2.13"/>
    </reaction>
</comment>
<evidence type="ECO:0000256" key="9">
    <source>
        <dbReference type="ARBA" id="ARBA00034076"/>
    </source>
</evidence>
<dbReference type="AlphaFoldDB" id="A0A842IDB4"/>
<evidence type="ECO:0000256" key="2">
    <source>
        <dbReference type="ARBA" id="ARBA00009404"/>
    </source>
</evidence>
<reference evidence="11 12" key="1">
    <citation type="journal article" date="2017" name="Int. J. Syst. Evol. Microbiol.">
        <title>Gemmobacter straminiformis sp. nov., isolated from an artificial fountain.</title>
        <authorList>
            <person name="Kang J.Y."/>
            <person name="Kim M.J."/>
            <person name="Chun J."/>
            <person name="Son K.P."/>
            <person name="Jahng K.Y."/>
        </authorList>
    </citation>
    <scope>NUCLEOTIDE SEQUENCE [LARGE SCALE GENOMIC DNA]</scope>
    <source>
        <strain evidence="11 12">CAM-8</strain>
    </source>
</reference>
<proteinExistence type="inferred from homology"/>
<keyword evidence="6 11" id="KW-0067">ATP-binding</keyword>